<evidence type="ECO:0000313" key="6">
    <source>
        <dbReference type="Proteomes" id="UP000283895"/>
    </source>
</evidence>
<reference evidence="5 6" key="1">
    <citation type="submission" date="2015-09" db="EMBL/GenBank/DDBJ databases">
        <title>Host preference determinants of Valsa canker pathogens revealed by comparative genomics.</title>
        <authorList>
            <person name="Yin Z."/>
            <person name="Huang L."/>
        </authorList>
    </citation>
    <scope>NUCLEOTIDE SEQUENCE [LARGE SCALE GENOMIC DNA]</scope>
    <source>
        <strain evidence="5 6">03-1</strain>
    </source>
</reference>
<dbReference type="EC" id="3.2.1.22" evidence="2"/>
<sequence>MELTCDRVKPAENDTEMADLPAAVSVETQLIDVLSLQNQQSNNTTNQPVAPAYHIPAALVTGSEHVHTSHVGHASHIDSDVSVLDSDVNSDGSSSESGSGEEQDSGMDSYAGDQVAEVDSDETGGESEAMQDYNMDSDVDVNNEASHPTDPDGQTESAGELYEQVLLEQGPQHRETYHDPNDDFRSIFVDFDLDQTVFNRSNRGLYKLENSLNHEKHRVTELERMKQYIEAGLEAAQLRQDQLRAAITKSRLDFSMARASVGISDELWREYEALCESLEPRSESRGSAEIPLRFSNFRCEVSIEETLLEKHEYLVEFWPLASPEPRKPYPNLYRLATLAANKPTGGNGHVAQEFFLSLHDQKPSFSGGWLFEYRPEPARAEHPVKLRQWSYRSAHKFDVSADQQHFMGVENVDGSDIQQPPHHLWQPQPSTTWNYVLHHPVHLTDPNLEQSEVWIIDLFDNPTETVTGLHRRGRKVIAYFSAGTRESWRPDASLFPASDLGRAMDGWDGERWVRTGSEGVRRVMLARLDMAAAKGFDGVDPDNVDGYDNKNGLKLTKGDAVEYVLWLTREAHARGLSCGLKNAGDIVPRVVDHMQWCVNEQAVQYGDEEQFEQFVRQGMK</sequence>
<feature type="region of interest" description="Disordered" evidence="3">
    <location>
        <begin position="138"/>
        <end position="157"/>
    </location>
</feature>
<evidence type="ECO:0000256" key="2">
    <source>
        <dbReference type="ARBA" id="ARBA00012755"/>
    </source>
</evidence>
<dbReference type="InterPro" id="IPR004352">
    <property type="entry name" value="GH114_TIM-barrel"/>
</dbReference>
<name>A0A423VTC8_9PEZI</name>
<dbReference type="PANTHER" id="PTHR35273:SF2">
    <property type="entry name" value="ALPHA-GALACTOSIDASE"/>
    <property type="match status" value="1"/>
</dbReference>
<comment type="catalytic activity">
    <reaction evidence="1">
        <text>Hydrolysis of terminal, non-reducing alpha-D-galactose residues in alpha-D-galactosides, including galactose oligosaccharides, galactomannans and galactolipids.</text>
        <dbReference type="EC" id="3.2.1.22"/>
    </reaction>
</comment>
<protein>
    <recommendedName>
        <fullName evidence="2">alpha-galactosidase</fullName>
        <ecNumber evidence="2">3.2.1.22</ecNumber>
    </recommendedName>
</protein>
<feature type="region of interest" description="Disordered" evidence="3">
    <location>
        <begin position="75"/>
        <end position="110"/>
    </location>
</feature>
<accession>A0A423VTC8</accession>
<evidence type="ECO:0000313" key="5">
    <source>
        <dbReference type="EMBL" id="ROV94285.1"/>
    </source>
</evidence>
<dbReference type="InterPro" id="IPR013785">
    <property type="entry name" value="Aldolase_TIM"/>
</dbReference>
<dbReference type="InterPro" id="IPR017853">
    <property type="entry name" value="GH"/>
</dbReference>
<keyword evidence="6" id="KW-1185">Reference proteome</keyword>
<dbReference type="SUPFAM" id="SSF51445">
    <property type="entry name" value="(Trans)glycosidases"/>
    <property type="match status" value="1"/>
</dbReference>
<dbReference type="STRING" id="356882.A0A423VTC8"/>
<proteinExistence type="predicted"/>
<dbReference type="EMBL" id="LKEA01000041">
    <property type="protein sequence ID" value="ROV94285.1"/>
    <property type="molecule type" value="Genomic_DNA"/>
</dbReference>
<dbReference type="Gene3D" id="3.20.20.70">
    <property type="entry name" value="Aldolase class I"/>
    <property type="match status" value="1"/>
</dbReference>
<evidence type="ECO:0000256" key="3">
    <source>
        <dbReference type="SAM" id="MobiDB-lite"/>
    </source>
</evidence>
<dbReference type="OrthoDB" id="2108802at2759"/>
<dbReference type="Pfam" id="PF03537">
    <property type="entry name" value="Glyco_hydro_114"/>
    <property type="match status" value="1"/>
</dbReference>
<organism evidence="5 6">
    <name type="scientific">Cytospora schulzeri</name>
    <dbReference type="NCBI Taxonomy" id="448051"/>
    <lineage>
        <taxon>Eukaryota</taxon>
        <taxon>Fungi</taxon>
        <taxon>Dikarya</taxon>
        <taxon>Ascomycota</taxon>
        <taxon>Pezizomycotina</taxon>
        <taxon>Sordariomycetes</taxon>
        <taxon>Sordariomycetidae</taxon>
        <taxon>Diaporthales</taxon>
        <taxon>Cytosporaceae</taxon>
        <taxon>Cytospora</taxon>
    </lineage>
</organism>
<evidence type="ECO:0000256" key="1">
    <source>
        <dbReference type="ARBA" id="ARBA00001255"/>
    </source>
</evidence>
<gene>
    <name evidence="5" type="ORF">VMCG_08644</name>
</gene>
<comment type="caution">
    <text evidence="5">The sequence shown here is derived from an EMBL/GenBank/DDBJ whole genome shotgun (WGS) entry which is preliminary data.</text>
</comment>
<feature type="domain" description="Glycoside-hydrolase family GH114 TIM-barrel" evidence="4">
    <location>
        <begin position="432"/>
        <end position="618"/>
    </location>
</feature>
<feature type="compositionally biased region" description="Low complexity" evidence="3">
    <location>
        <begin position="80"/>
        <end position="98"/>
    </location>
</feature>
<dbReference type="AlphaFoldDB" id="A0A423VTC8"/>
<dbReference type="Proteomes" id="UP000283895">
    <property type="component" value="Unassembled WGS sequence"/>
</dbReference>
<dbReference type="GO" id="GO:0004557">
    <property type="term" value="F:alpha-galactosidase activity"/>
    <property type="evidence" value="ECO:0007669"/>
    <property type="project" value="UniProtKB-EC"/>
</dbReference>
<dbReference type="PANTHER" id="PTHR35273">
    <property type="entry name" value="ALPHA-1,4 POLYGALACTOSAMINIDASE, PUTATIVE (AFU_ORTHOLOGUE AFUA_3G07890)-RELATED"/>
    <property type="match status" value="1"/>
</dbReference>
<evidence type="ECO:0000259" key="4">
    <source>
        <dbReference type="Pfam" id="PF03537"/>
    </source>
</evidence>